<comment type="caution">
    <text evidence="1">The sequence shown here is derived from an EMBL/GenBank/DDBJ whole genome shotgun (WGS) entry which is preliminary data.</text>
</comment>
<accession>X1UA38</accession>
<sequence>VFNICSMQEMNYESIRGYFDFIRANATEDNLFYCCNRERKDLPGGEVIEFLNYPWAGEDRHLVDEYCPFVKYAASVKWPFFHRFDGPFMHRLTNLATGV</sequence>
<name>X1UA38_9ZZZZ</name>
<dbReference type="EMBL" id="BARW01022835">
    <property type="protein sequence ID" value="GAI89199.1"/>
    <property type="molecule type" value="Genomic_DNA"/>
</dbReference>
<dbReference type="AlphaFoldDB" id="X1UA38"/>
<gene>
    <name evidence="1" type="ORF">S12H4_38005</name>
</gene>
<reference evidence="1" key="1">
    <citation type="journal article" date="2014" name="Front. Microbiol.">
        <title>High frequency of phylogenetically diverse reductive dehalogenase-homologous genes in deep subseafloor sedimentary metagenomes.</title>
        <authorList>
            <person name="Kawai M."/>
            <person name="Futagami T."/>
            <person name="Toyoda A."/>
            <person name="Takaki Y."/>
            <person name="Nishi S."/>
            <person name="Hori S."/>
            <person name="Arai W."/>
            <person name="Tsubouchi T."/>
            <person name="Morono Y."/>
            <person name="Uchiyama I."/>
            <person name="Ito T."/>
            <person name="Fujiyama A."/>
            <person name="Inagaki F."/>
            <person name="Takami H."/>
        </authorList>
    </citation>
    <scope>NUCLEOTIDE SEQUENCE</scope>
    <source>
        <strain evidence="1">Expedition CK06-06</strain>
    </source>
</reference>
<proteinExistence type="predicted"/>
<feature type="non-terminal residue" evidence="1">
    <location>
        <position position="1"/>
    </location>
</feature>
<evidence type="ECO:0000313" key="1">
    <source>
        <dbReference type="EMBL" id="GAI89199.1"/>
    </source>
</evidence>
<protein>
    <submittedName>
        <fullName evidence="1">Uncharacterized protein</fullName>
    </submittedName>
</protein>
<organism evidence="1">
    <name type="scientific">marine sediment metagenome</name>
    <dbReference type="NCBI Taxonomy" id="412755"/>
    <lineage>
        <taxon>unclassified sequences</taxon>
        <taxon>metagenomes</taxon>
        <taxon>ecological metagenomes</taxon>
    </lineage>
</organism>